<dbReference type="InterPro" id="IPR036640">
    <property type="entry name" value="ABC1_TM_sf"/>
</dbReference>
<dbReference type="OrthoDB" id="9806127at2"/>
<dbReference type="InterPro" id="IPR039421">
    <property type="entry name" value="Type_1_exporter"/>
</dbReference>
<comment type="subcellular location">
    <subcellularLocation>
        <location evidence="1">Cell inner membrane</location>
        <topology evidence="1">Multi-pass membrane protein</topology>
    </subcellularLocation>
</comment>
<keyword evidence="8" id="KW-1278">Translocase</keyword>
<name>E5XNV6_SEGRC</name>
<dbReference type="GO" id="GO:0005524">
    <property type="term" value="F:ATP binding"/>
    <property type="evidence" value="ECO:0007669"/>
    <property type="project" value="UniProtKB-KW"/>
</dbReference>
<keyword evidence="5 12" id="KW-0812">Transmembrane</keyword>
<feature type="transmembrane region" description="Helical" evidence="12">
    <location>
        <begin position="152"/>
        <end position="170"/>
    </location>
</feature>
<dbReference type="SUPFAM" id="SSF52540">
    <property type="entry name" value="P-loop containing nucleoside triphosphate hydrolases"/>
    <property type="match status" value="1"/>
</dbReference>
<feature type="transmembrane region" description="Helical" evidence="12">
    <location>
        <begin position="20"/>
        <end position="42"/>
    </location>
</feature>
<dbReference type="GO" id="GO:0005886">
    <property type="term" value="C:plasma membrane"/>
    <property type="evidence" value="ECO:0007669"/>
    <property type="project" value="UniProtKB-SubCell"/>
</dbReference>
<evidence type="ECO:0000256" key="12">
    <source>
        <dbReference type="SAM" id="Phobius"/>
    </source>
</evidence>
<dbReference type="PANTHER" id="PTHR24221:SF654">
    <property type="entry name" value="ATP-BINDING CASSETTE SUB-FAMILY B MEMBER 6"/>
    <property type="match status" value="1"/>
</dbReference>
<dbReference type="SUPFAM" id="SSF90123">
    <property type="entry name" value="ABC transporter transmembrane region"/>
    <property type="match status" value="1"/>
</dbReference>
<evidence type="ECO:0000256" key="9">
    <source>
        <dbReference type="ARBA" id="ARBA00022989"/>
    </source>
</evidence>
<dbReference type="Gene3D" id="1.20.1560.10">
    <property type="entry name" value="ABC transporter type 1, transmembrane domain"/>
    <property type="match status" value="1"/>
</dbReference>
<dbReference type="STRING" id="679197.HMPREF9336_01177"/>
<dbReference type="InterPro" id="IPR003439">
    <property type="entry name" value="ABC_transporter-like_ATP-bd"/>
</dbReference>
<protein>
    <recommendedName>
        <fullName evidence="17">ABC transporter</fullName>
    </recommendedName>
</protein>
<dbReference type="PROSITE" id="PS50893">
    <property type="entry name" value="ABC_TRANSPORTER_2"/>
    <property type="match status" value="1"/>
</dbReference>
<evidence type="ECO:0000259" key="13">
    <source>
        <dbReference type="PROSITE" id="PS50893"/>
    </source>
</evidence>
<dbReference type="InterPro" id="IPR017871">
    <property type="entry name" value="ABC_transporter-like_CS"/>
</dbReference>
<dbReference type="eggNOG" id="COG1132">
    <property type="taxonomic scope" value="Bacteria"/>
</dbReference>
<feature type="transmembrane region" description="Helical" evidence="12">
    <location>
        <begin position="233"/>
        <end position="262"/>
    </location>
</feature>
<keyword evidence="3" id="KW-1003">Cell membrane</keyword>
<evidence type="ECO:0000256" key="2">
    <source>
        <dbReference type="ARBA" id="ARBA00022448"/>
    </source>
</evidence>
<dbReference type="Pfam" id="PF00664">
    <property type="entry name" value="ABC_membrane"/>
    <property type="match status" value="1"/>
</dbReference>
<feature type="transmembrane region" description="Helical" evidence="12">
    <location>
        <begin position="54"/>
        <end position="72"/>
    </location>
</feature>
<dbReference type="InterPro" id="IPR011527">
    <property type="entry name" value="ABC1_TM_dom"/>
</dbReference>
<organism evidence="15 16">
    <name type="scientific">Segniliparus rugosus (strain ATCC BAA-974 / DSM 45345 / CCUG 50838 / CIP 108380 / JCM 13579 / CDC 945)</name>
    <dbReference type="NCBI Taxonomy" id="679197"/>
    <lineage>
        <taxon>Bacteria</taxon>
        <taxon>Bacillati</taxon>
        <taxon>Actinomycetota</taxon>
        <taxon>Actinomycetes</taxon>
        <taxon>Mycobacteriales</taxon>
        <taxon>Segniliparaceae</taxon>
        <taxon>Segniliparus</taxon>
    </lineage>
</organism>
<evidence type="ECO:0000313" key="15">
    <source>
        <dbReference type="EMBL" id="EFV13984.1"/>
    </source>
</evidence>
<evidence type="ECO:0000259" key="14">
    <source>
        <dbReference type="PROSITE" id="PS50929"/>
    </source>
</evidence>
<dbReference type="GO" id="GO:0034040">
    <property type="term" value="F:ATPase-coupled lipid transmembrane transporter activity"/>
    <property type="evidence" value="ECO:0007669"/>
    <property type="project" value="TreeGrafter"/>
</dbReference>
<dbReference type="GO" id="GO:0140359">
    <property type="term" value="F:ABC-type transporter activity"/>
    <property type="evidence" value="ECO:0007669"/>
    <property type="project" value="InterPro"/>
</dbReference>
<dbReference type="PANTHER" id="PTHR24221">
    <property type="entry name" value="ATP-BINDING CASSETTE SUB-FAMILY B"/>
    <property type="match status" value="1"/>
</dbReference>
<dbReference type="HOGENOM" id="CLU_000604_84_9_11"/>
<evidence type="ECO:0008006" key="17">
    <source>
        <dbReference type="Google" id="ProtNLM"/>
    </source>
</evidence>
<feature type="domain" description="ABC transporter" evidence="13">
    <location>
        <begin position="330"/>
        <end position="564"/>
    </location>
</feature>
<keyword evidence="6" id="KW-0547">Nucleotide-binding</keyword>
<dbReference type="InterPro" id="IPR003593">
    <property type="entry name" value="AAA+_ATPase"/>
</dbReference>
<dbReference type="InterPro" id="IPR027417">
    <property type="entry name" value="P-loop_NTPase"/>
</dbReference>
<comment type="caution">
    <text evidence="15">The sequence shown here is derived from an EMBL/GenBank/DDBJ whole genome shotgun (WGS) entry which is preliminary data.</text>
</comment>
<dbReference type="AlphaFoldDB" id="E5XNV6"/>
<keyword evidence="2" id="KW-0813">Transport</keyword>
<evidence type="ECO:0000256" key="5">
    <source>
        <dbReference type="ARBA" id="ARBA00022692"/>
    </source>
</evidence>
<evidence type="ECO:0000256" key="4">
    <source>
        <dbReference type="ARBA" id="ARBA00022519"/>
    </source>
</evidence>
<sequence>MIKKLFALADEQGRRRLRALIATVAVCGVLQGLAFVALVPFLTSLFTRDSAATARWLGVLALLAPLYAVGFWTSTKLSVASAVDVIAVLLDKLGSRLVELPLGWFAADRSGSVSDTATRGVVFAATVPYAILRPLLIGFITPATVLIGSVFLQWRVALVMALVVPVMLLVHRVISGRLASADREHTAATAETAARVIEYARVQPALRTAGDNAIARGLVQRALRAQHAATKKAYLTGGAAVGLFGGAVQLAVVAVIVVATWLALDGQLALATLVPLLVLAVRFVEPIVQSGALGGALGMAANTVDHIQSLIDEPALPEPDQPRSPQGWGIAFEDVTFGYDGDPVLRGLTFEAPEGAMTAIVGPSGSGKTTITRLIARFYDPEQGVVSIGGAPLPELGSNTVLSAVAPVFQDVYLFDGTILENIWLGNPEATREQVIRAGEQARADEIAARLPGGWDARVGEGGTNLSGGERQRVSIARALLKDAPIVLLDEATAALDVGNEQAIHDAFAAIREGRTLVVVAHRLQTIASADRIIMLDGRGGIAEAGSHEELLARGGGYARYWNERIGAAGWRLVKAEG</sequence>
<dbReference type="PROSITE" id="PS00211">
    <property type="entry name" value="ABC_TRANSPORTER_1"/>
    <property type="match status" value="1"/>
</dbReference>
<accession>E5XNV6</accession>
<dbReference type="EMBL" id="ACZI02000003">
    <property type="protein sequence ID" value="EFV13984.1"/>
    <property type="molecule type" value="Genomic_DNA"/>
</dbReference>
<evidence type="ECO:0000256" key="1">
    <source>
        <dbReference type="ARBA" id="ARBA00004429"/>
    </source>
</evidence>
<dbReference type="Pfam" id="PF00005">
    <property type="entry name" value="ABC_tran"/>
    <property type="match status" value="1"/>
</dbReference>
<evidence type="ECO:0000256" key="6">
    <source>
        <dbReference type="ARBA" id="ARBA00022741"/>
    </source>
</evidence>
<keyword evidence="7" id="KW-0067">ATP-binding</keyword>
<dbReference type="SMART" id="SM00382">
    <property type="entry name" value="AAA"/>
    <property type="match status" value="1"/>
</dbReference>
<reference evidence="15 16" key="1">
    <citation type="journal article" date="2011" name="Stand. Genomic Sci.">
        <title>High quality draft genome sequence of Segniliparus rugosus CDC 945(T)= (ATCC BAA-974(T)).</title>
        <authorList>
            <person name="Earl A.M."/>
            <person name="Desjardins C.A."/>
            <person name="Fitzgerald M.G."/>
            <person name="Arachchi H.M."/>
            <person name="Zeng Q."/>
            <person name="Mehta T."/>
            <person name="Griggs A."/>
            <person name="Birren B.W."/>
            <person name="Toney N.C."/>
            <person name="Carr J."/>
            <person name="Posey J."/>
            <person name="Butler W.R."/>
        </authorList>
    </citation>
    <scope>NUCLEOTIDE SEQUENCE [LARGE SCALE GENOMIC DNA]</scope>
    <source>
        <strain evidence="16">ATCC BAA-974 / DSM 45345 / CCUG 50838 / CIP 108380 / JCM 13579 / CDC 945</strain>
    </source>
</reference>
<evidence type="ECO:0000313" key="16">
    <source>
        <dbReference type="Proteomes" id="UP000004816"/>
    </source>
</evidence>
<keyword evidence="10 12" id="KW-0472">Membrane</keyword>
<evidence type="ECO:0000256" key="7">
    <source>
        <dbReference type="ARBA" id="ARBA00022840"/>
    </source>
</evidence>
<feature type="transmembrane region" description="Helical" evidence="12">
    <location>
        <begin position="120"/>
        <end position="140"/>
    </location>
</feature>
<keyword evidence="4" id="KW-0997">Cell inner membrane</keyword>
<keyword evidence="16" id="KW-1185">Reference proteome</keyword>
<gene>
    <name evidence="15" type="ORF">HMPREF9336_01177</name>
</gene>
<comment type="similarity">
    <text evidence="11">Belongs to the ABC transporter superfamily. Siderophore-Fe(3+) uptake transporter (SIUT) (TC 3.A.1.21) family.</text>
</comment>
<dbReference type="PROSITE" id="PS50929">
    <property type="entry name" value="ABC_TM1F"/>
    <property type="match status" value="1"/>
</dbReference>
<dbReference type="FunFam" id="3.40.50.300:FF:000221">
    <property type="entry name" value="Multidrug ABC transporter ATP-binding protein"/>
    <property type="match status" value="1"/>
</dbReference>
<evidence type="ECO:0000256" key="10">
    <source>
        <dbReference type="ARBA" id="ARBA00023136"/>
    </source>
</evidence>
<dbReference type="Proteomes" id="UP000004816">
    <property type="component" value="Unassembled WGS sequence"/>
</dbReference>
<dbReference type="Gene3D" id="3.40.50.300">
    <property type="entry name" value="P-loop containing nucleotide triphosphate hydrolases"/>
    <property type="match status" value="1"/>
</dbReference>
<evidence type="ECO:0000256" key="8">
    <source>
        <dbReference type="ARBA" id="ARBA00022967"/>
    </source>
</evidence>
<proteinExistence type="inferred from homology"/>
<feature type="domain" description="ABC transmembrane type-1" evidence="14">
    <location>
        <begin position="19"/>
        <end position="299"/>
    </location>
</feature>
<dbReference type="RefSeq" id="WP_007468744.1">
    <property type="nucleotide sequence ID" value="NZ_KI391954.1"/>
</dbReference>
<evidence type="ECO:0000256" key="11">
    <source>
        <dbReference type="ARBA" id="ARBA00023455"/>
    </source>
</evidence>
<dbReference type="GO" id="GO:0016887">
    <property type="term" value="F:ATP hydrolysis activity"/>
    <property type="evidence" value="ECO:0007669"/>
    <property type="project" value="InterPro"/>
</dbReference>
<keyword evidence="9 12" id="KW-1133">Transmembrane helix</keyword>
<evidence type="ECO:0000256" key="3">
    <source>
        <dbReference type="ARBA" id="ARBA00022475"/>
    </source>
</evidence>